<evidence type="ECO:0000256" key="24">
    <source>
        <dbReference type="SAM" id="MobiDB-lite"/>
    </source>
</evidence>
<feature type="disulfide bond" evidence="22">
    <location>
        <begin position="433"/>
        <end position="513"/>
    </location>
</feature>
<evidence type="ECO:0000256" key="14">
    <source>
        <dbReference type="ARBA" id="ARBA00023004"/>
    </source>
</evidence>
<evidence type="ECO:0000256" key="15">
    <source>
        <dbReference type="ARBA" id="ARBA00023157"/>
    </source>
</evidence>
<feature type="binding site" evidence="20">
    <location>
        <position position="472"/>
    </location>
    <ligand>
        <name>Ca(2+)</name>
        <dbReference type="ChEBI" id="CHEBI:29108"/>
        <label>1</label>
    </ligand>
</feature>
<comment type="function">
    <text evidence="2">Removal of H(2)O(2), oxidation of toxic reductants, biosynthesis and degradation of lignin, suberization, auxin catabolism, response to environmental stresses such as wounding, pathogen attack and oxidative stress. These functions might be dependent on each isozyme/isoform in each plant tissue.</text>
</comment>
<dbReference type="CDD" id="cd00693">
    <property type="entry name" value="secretory_peroxidase"/>
    <property type="match status" value="1"/>
</dbReference>
<dbReference type="Proteomes" id="UP000290289">
    <property type="component" value="Chromosome 5"/>
</dbReference>
<keyword evidence="15 22" id="KW-1015">Disulfide bond</keyword>
<dbReference type="InterPro" id="IPR033905">
    <property type="entry name" value="Secretory_peroxidase"/>
</dbReference>
<evidence type="ECO:0000256" key="6">
    <source>
        <dbReference type="ARBA" id="ARBA00022525"/>
    </source>
</evidence>
<feature type="domain" description="Plant heme peroxidase family profile" evidence="25">
    <location>
        <begin position="423"/>
        <end position="723"/>
    </location>
</feature>
<dbReference type="PRINTS" id="PR00458">
    <property type="entry name" value="PEROXIDASE"/>
</dbReference>
<feature type="binding site" evidence="20">
    <location>
        <position position="651"/>
    </location>
    <ligand>
        <name>Ca(2+)</name>
        <dbReference type="ChEBI" id="CHEBI:29108"/>
        <label>2</label>
    </ligand>
</feature>
<dbReference type="EMBL" id="RDQH01000331">
    <property type="protein sequence ID" value="RXH99788.1"/>
    <property type="molecule type" value="Genomic_DNA"/>
</dbReference>
<keyword evidence="17" id="KW-0376">Hydrogen peroxide</keyword>
<evidence type="ECO:0000256" key="1">
    <source>
        <dbReference type="ARBA" id="ARBA00000189"/>
    </source>
</evidence>
<dbReference type="InterPro" id="IPR009818">
    <property type="entry name" value="PAM2_motif"/>
</dbReference>
<comment type="subcellular location">
    <subcellularLocation>
        <location evidence="3">Secreted</location>
    </subcellularLocation>
</comment>
<dbReference type="Gene3D" id="1.10.10.10">
    <property type="entry name" value="Winged helix-like DNA-binding domain superfamily/Winged helix DNA-binding domain"/>
    <property type="match status" value="1"/>
</dbReference>
<keyword evidence="10" id="KW-0732">Signal</keyword>
<dbReference type="InterPro" id="IPR035979">
    <property type="entry name" value="RBD_domain_sf"/>
</dbReference>
<evidence type="ECO:0000256" key="11">
    <source>
        <dbReference type="ARBA" id="ARBA00022837"/>
    </source>
</evidence>
<dbReference type="InterPro" id="IPR002016">
    <property type="entry name" value="Haem_peroxidase"/>
</dbReference>
<gene>
    <name evidence="27" type="ORF">DVH24_021590</name>
</gene>
<feature type="binding site" evidence="20">
    <location>
        <position position="470"/>
    </location>
    <ligand>
        <name>Ca(2+)</name>
        <dbReference type="ChEBI" id="CHEBI:29108"/>
        <label>1</label>
    </ligand>
</feature>
<evidence type="ECO:0000256" key="20">
    <source>
        <dbReference type="PIRSR" id="PIRSR600823-3"/>
    </source>
</evidence>
<feature type="region of interest" description="Disordered" evidence="24">
    <location>
        <begin position="1"/>
        <end position="30"/>
    </location>
</feature>
<evidence type="ECO:0000256" key="18">
    <source>
        <dbReference type="PIRSR" id="PIRSR600823-1"/>
    </source>
</evidence>
<feature type="binding site" evidence="20">
    <location>
        <position position="468"/>
    </location>
    <ligand>
        <name>Ca(2+)</name>
        <dbReference type="ChEBI" id="CHEBI:29108"/>
        <label>1</label>
    </ligand>
</feature>
<dbReference type="AlphaFoldDB" id="A0A498JV76"/>
<dbReference type="InterPro" id="IPR036390">
    <property type="entry name" value="WH_DNA-bd_sf"/>
</dbReference>
<dbReference type="SUPFAM" id="SSF46785">
    <property type="entry name" value="Winged helix' DNA-binding domain"/>
    <property type="match status" value="1"/>
</dbReference>
<feature type="disulfide bond" evidence="22">
    <location>
        <begin position="466"/>
        <end position="471"/>
    </location>
</feature>
<protein>
    <recommendedName>
        <fullName evidence="5">peroxidase</fullName>
        <ecNumber evidence="5">1.11.1.7</ecNumber>
    </recommendedName>
</protein>
<dbReference type="SUPFAM" id="SSF54928">
    <property type="entry name" value="RNA-binding domain, RBD"/>
    <property type="match status" value="1"/>
</dbReference>
<keyword evidence="8" id="KW-0349">Heme</keyword>
<evidence type="ECO:0000256" key="16">
    <source>
        <dbReference type="ARBA" id="ARBA00023180"/>
    </source>
</evidence>
<feature type="region of interest" description="Disordered" evidence="24">
    <location>
        <begin position="337"/>
        <end position="419"/>
    </location>
</feature>
<dbReference type="Pfam" id="PF05383">
    <property type="entry name" value="La"/>
    <property type="match status" value="1"/>
</dbReference>
<keyword evidence="28" id="KW-1185">Reference proteome</keyword>
<dbReference type="PROSITE" id="PS50873">
    <property type="entry name" value="PEROXIDASE_4"/>
    <property type="match status" value="1"/>
</dbReference>
<dbReference type="STRING" id="3750.A0A498JV76"/>
<dbReference type="InterPro" id="IPR012677">
    <property type="entry name" value="Nucleotide-bd_a/b_plait_sf"/>
</dbReference>
<comment type="cofactor">
    <cofactor evidence="20">
        <name>heme b</name>
        <dbReference type="ChEBI" id="CHEBI:60344"/>
    </cofactor>
    <text evidence="20">Binds 1 heme b (iron(II)-protoporphyrin IX) group per subunit.</text>
</comment>
<feature type="binding site" evidence="20">
    <location>
        <position position="644"/>
    </location>
    <ligand>
        <name>Ca(2+)</name>
        <dbReference type="ChEBI" id="CHEBI:29108"/>
        <label>2</label>
    </ligand>
</feature>
<evidence type="ECO:0000313" key="28">
    <source>
        <dbReference type="Proteomes" id="UP000290289"/>
    </source>
</evidence>
<dbReference type="Gene3D" id="3.30.70.330">
    <property type="match status" value="1"/>
</dbReference>
<dbReference type="GO" id="GO:0003723">
    <property type="term" value="F:RNA binding"/>
    <property type="evidence" value="ECO:0007669"/>
    <property type="project" value="UniProtKB-UniRule"/>
</dbReference>
<feature type="active site" description="Proton acceptor" evidence="18">
    <location>
        <position position="464"/>
    </location>
</feature>
<dbReference type="CDD" id="cd08033">
    <property type="entry name" value="LARP_6"/>
    <property type="match status" value="1"/>
</dbReference>
<dbReference type="InterPro" id="IPR010255">
    <property type="entry name" value="Haem_peroxidase_sf"/>
</dbReference>
<evidence type="ECO:0000256" key="21">
    <source>
        <dbReference type="PIRSR" id="PIRSR600823-4"/>
    </source>
</evidence>
<dbReference type="Gene3D" id="1.10.520.10">
    <property type="match status" value="1"/>
</dbReference>
<feature type="binding site" evidence="20">
    <location>
        <position position="465"/>
    </location>
    <ligand>
        <name>Ca(2+)</name>
        <dbReference type="ChEBI" id="CHEBI:29108"/>
        <label>1</label>
    </ligand>
</feature>
<dbReference type="GO" id="GO:0005576">
    <property type="term" value="C:extracellular region"/>
    <property type="evidence" value="ECO:0007669"/>
    <property type="project" value="UniProtKB-SubCell"/>
</dbReference>
<dbReference type="PROSITE" id="PS00435">
    <property type="entry name" value="PEROXIDASE_1"/>
    <property type="match status" value="1"/>
</dbReference>
<dbReference type="PANTHER" id="PTHR31388:SF34">
    <property type="entry name" value="PEROXIDASE 10"/>
    <property type="match status" value="1"/>
</dbReference>
<dbReference type="FunFam" id="1.10.520.10:FF:000006">
    <property type="entry name" value="Peroxidase"/>
    <property type="match status" value="1"/>
</dbReference>
<feature type="domain" description="HTH La-type RNA-binding" evidence="26">
    <location>
        <begin position="94"/>
        <end position="185"/>
    </location>
</feature>
<dbReference type="Pfam" id="PF00141">
    <property type="entry name" value="peroxidase"/>
    <property type="match status" value="1"/>
</dbReference>
<evidence type="ECO:0000256" key="8">
    <source>
        <dbReference type="ARBA" id="ARBA00022617"/>
    </source>
</evidence>
<keyword evidence="7" id="KW-0575">Peroxidase</keyword>
<sequence>MAQAQPPGEKIQDVPEMEVKENPRSPSFKFNAQAPEFVPRSHAQMPISGYFYPYFHFLGDTTSPDWFYVEDQELPPYLISNNPNIDPLSNRSKNAIPDDLQQKIIKQVEYQFSDMSLLANESLSKHISKDPEGFVPISVVASTKKMKSLISNNHILAQALRSSSKLVVNEDGKKVRRKHPFTEKDKEELQSRTVVAENLPEDHSHQNLEKIFSVVGRLNFSHQDHHCIFTLSVKDSVKTIRICHPHESNSSRSKGDFIISNKLHALVEYETTDITERAVEKLSDERNWRKGLRVRMLLRRSPKSVLKNRKSDFDGILEDEEPLYDCAEETSHPSNLELVIDSPNGEENSAGSKKGWAWGRSKGRGRGQSQSSRGLIAPSPLSSSTIQCESSAKQNSKGPRMPDGTRGFTMGRGKPVSATNSPQLDYNFYDRACPRLSMIVRYNIWAALKNDTRMAASLLRMHFHDCIVNGCDGSVLLDDTDEFKGEKNAPANRNSLRGFEVIDSIKADVEKFCPSTVSCADILTLAAREAVVLAGGPFWPVPLGRRDATTASVKAVNEQIPSPFEPLANITAKFTSKGLDIKDVVVLSGGHTLGFAQCFTFKRRLFNFDGLGNPDPTLDSSALSSLRRICPKKDEANSNVAPLDSTNVKFDNTYYTNLVQNTGLLESDQALVNDPNTAAMVNSYSGNPFLFNNDFAASMVKLGNVGVLTGKNGQIRKKCGSVN</sequence>
<dbReference type="PROSITE" id="PS50961">
    <property type="entry name" value="HTH_LA"/>
    <property type="match status" value="1"/>
</dbReference>
<name>A0A498JV76_MALDO</name>
<evidence type="ECO:0000256" key="17">
    <source>
        <dbReference type="ARBA" id="ARBA00023324"/>
    </source>
</evidence>
<feature type="binding site" description="axial binding residue" evidence="20">
    <location>
        <position position="591"/>
    </location>
    <ligand>
        <name>heme b</name>
        <dbReference type="ChEBI" id="CHEBI:60344"/>
    </ligand>
    <ligandPart>
        <name>Fe</name>
        <dbReference type="ChEBI" id="CHEBI:18248"/>
    </ligandPart>
</feature>
<dbReference type="PANTHER" id="PTHR31388">
    <property type="entry name" value="PEROXIDASE 72-RELATED"/>
    <property type="match status" value="1"/>
</dbReference>
<proteinExistence type="inferred from homology"/>
<accession>A0A498JV76</accession>
<dbReference type="InterPro" id="IPR036388">
    <property type="entry name" value="WH-like_DNA-bd_sf"/>
</dbReference>
<comment type="catalytic activity">
    <reaction evidence="1">
        <text>2 a phenolic donor + H2O2 = 2 a phenolic radical donor + 2 H2O</text>
        <dbReference type="Rhea" id="RHEA:56136"/>
        <dbReference type="ChEBI" id="CHEBI:15377"/>
        <dbReference type="ChEBI" id="CHEBI:16240"/>
        <dbReference type="ChEBI" id="CHEBI:139520"/>
        <dbReference type="ChEBI" id="CHEBI:139521"/>
        <dbReference type="EC" id="1.11.1.7"/>
    </reaction>
</comment>
<evidence type="ECO:0000256" key="7">
    <source>
        <dbReference type="ARBA" id="ARBA00022559"/>
    </source>
</evidence>
<feature type="compositionally biased region" description="Basic and acidic residues" evidence="24">
    <location>
        <begin position="10"/>
        <end position="23"/>
    </location>
</feature>
<feature type="site" description="Transition state stabilizer" evidence="21">
    <location>
        <position position="460"/>
    </location>
</feature>
<keyword evidence="13" id="KW-0560">Oxidoreductase</keyword>
<dbReference type="EC" id="1.11.1.7" evidence="5"/>
<keyword evidence="12 23" id="KW-0694">RNA-binding</keyword>
<feature type="disulfide bond" evidence="22">
    <location>
        <begin position="598"/>
        <end position="630"/>
    </location>
</feature>
<dbReference type="GO" id="GO:0042744">
    <property type="term" value="P:hydrogen peroxide catabolic process"/>
    <property type="evidence" value="ECO:0007669"/>
    <property type="project" value="UniProtKB-KW"/>
</dbReference>
<evidence type="ECO:0000256" key="9">
    <source>
        <dbReference type="ARBA" id="ARBA00022723"/>
    </source>
</evidence>
<dbReference type="PROSITE" id="PS00436">
    <property type="entry name" value="PEROXIDASE_2"/>
    <property type="match status" value="1"/>
</dbReference>
<dbReference type="SMART" id="SM00715">
    <property type="entry name" value="LA"/>
    <property type="match status" value="1"/>
</dbReference>
<dbReference type="GO" id="GO:0020037">
    <property type="term" value="F:heme binding"/>
    <property type="evidence" value="ECO:0007669"/>
    <property type="project" value="InterPro"/>
</dbReference>
<dbReference type="GO" id="GO:0046872">
    <property type="term" value="F:metal ion binding"/>
    <property type="evidence" value="ECO:0007669"/>
    <property type="project" value="UniProtKB-KW"/>
</dbReference>
<evidence type="ECO:0000256" key="19">
    <source>
        <dbReference type="PIRSR" id="PIRSR600823-2"/>
    </source>
</evidence>
<feature type="disulfide bond" evidence="22">
    <location>
        <begin position="519"/>
        <end position="719"/>
    </location>
</feature>
<dbReference type="GO" id="GO:0140825">
    <property type="term" value="F:lactoperoxidase activity"/>
    <property type="evidence" value="ECO:0007669"/>
    <property type="project" value="UniProtKB-EC"/>
</dbReference>
<dbReference type="Pfam" id="PF07145">
    <property type="entry name" value="PAM2"/>
    <property type="match status" value="1"/>
</dbReference>
<organism evidence="27 28">
    <name type="scientific">Malus domestica</name>
    <name type="common">Apple</name>
    <name type="synonym">Pyrus malus</name>
    <dbReference type="NCBI Taxonomy" id="3750"/>
    <lineage>
        <taxon>Eukaryota</taxon>
        <taxon>Viridiplantae</taxon>
        <taxon>Streptophyta</taxon>
        <taxon>Embryophyta</taxon>
        <taxon>Tracheophyta</taxon>
        <taxon>Spermatophyta</taxon>
        <taxon>Magnoliopsida</taxon>
        <taxon>eudicotyledons</taxon>
        <taxon>Gunneridae</taxon>
        <taxon>Pentapetalae</taxon>
        <taxon>rosids</taxon>
        <taxon>fabids</taxon>
        <taxon>Rosales</taxon>
        <taxon>Rosaceae</taxon>
        <taxon>Amygdaloideae</taxon>
        <taxon>Maleae</taxon>
        <taxon>Malus</taxon>
    </lineage>
</organism>
<keyword evidence="9 20" id="KW-0479">Metal-binding</keyword>
<evidence type="ECO:0000256" key="23">
    <source>
        <dbReference type="PROSITE-ProRule" id="PRU00332"/>
    </source>
</evidence>
<dbReference type="InterPro" id="IPR006630">
    <property type="entry name" value="La_HTH"/>
</dbReference>
<feature type="compositionally biased region" description="Polar residues" evidence="24">
    <location>
        <begin position="380"/>
        <end position="397"/>
    </location>
</feature>
<dbReference type="PRINTS" id="PR00461">
    <property type="entry name" value="PLPEROXIDASE"/>
</dbReference>
<evidence type="ECO:0000313" key="27">
    <source>
        <dbReference type="EMBL" id="RXH99788.1"/>
    </source>
</evidence>
<evidence type="ECO:0000256" key="12">
    <source>
        <dbReference type="ARBA" id="ARBA00022884"/>
    </source>
</evidence>
<dbReference type="InterPro" id="IPR019793">
    <property type="entry name" value="Peroxidases_heam-ligand_BS"/>
</dbReference>
<keyword evidence="14 20" id="KW-0408">Iron</keyword>
<dbReference type="InterPro" id="IPR019794">
    <property type="entry name" value="Peroxidases_AS"/>
</dbReference>
<dbReference type="GO" id="GO:0006979">
    <property type="term" value="P:response to oxidative stress"/>
    <property type="evidence" value="ECO:0007669"/>
    <property type="project" value="InterPro"/>
</dbReference>
<reference evidence="27 28" key="1">
    <citation type="submission" date="2018-10" db="EMBL/GenBank/DDBJ databases">
        <title>A high-quality apple genome assembly.</title>
        <authorList>
            <person name="Hu J."/>
        </authorList>
    </citation>
    <scope>NUCLEOTIDE SEQUENCE [LARGE SCALE GENOMIC DNA]</scope>
    <source>
        <strain evidence="28">cv. HFTH1</strain>
        <tissue evidence="27">Young leaf</tissue>
    </source>
</reference>
<keyword evidence="6" id="KW-0964">Secreted</keyword>
<dbReference type="Gene3D" id="1.10.420.10">
    <property type="entry name" value="Peroxidase, domain 2"/>
    <property type="match status" value="1"/>
</dbReference>
<dbReference type="InterPro" id="IPR000823">
    <property type="entry name" value="Peroxidase_pln"/>
</dbReference>
<comment type="cofactor">
    <cofactor evidence="20">
        <name>Ca(2+)</name>
        <dbReference type="ChEBI" id="CHEBI:29108"/>
    </cofactor>
    <text evidence="20">Binds 2 calcium ions per subunit.</text>
</comment>
<evidence type="ECO:0000256" key="3">
    <source>
        <dbReference type="ARBA" id="ARBA00004613"/>
    </source>
</evidence>
<comment type="caution">
    <text evidence="27">The sequence shown here is derived from an EMBL/GenBank/DDBJ whole genome shotgun (WGS) entry which is preliminary data.</text>
</comment>
<feature type="binding site" evidence="20">
    <location>
        <position position="474"/>
    </location>
    <ligand>
        <name>Ca(2+)</name>
        <dbReference type="ChEBI" id="CHEBI:29108"/>
        <label>1</label>
    </ligand>
</feature>
<evidence type="ECO:0000259" key="26">
    <source>
        <dbReference type="PROSITE" id="PS50961"/>
    </source>
</evidence>
<evidence type="ECO:0000256" key="13">
    <source>
        <dbReference type="ARBA" id="ARBA00023002"/>
    </source>
</evidence>
<evidence type="ECO:0000256" key="2">
    <source>
        <dbReference type="ARBA" id="ARBA00002322"/>
    </source>
</evidence>
<evidence type="ECO:0000256" key="5">
    <source>
        <dbReference type="ARBA" id="ARBA00012313"/>
    </source>
</evidence>
<evidence type="ECO:0000259" key="25">
    <source>
        <dbReference type="PROSITE" id="PS50873"/>
    </source>
</evidence>
<keyword evidence="11 20" id="KW-0106">Calcium</keyword>
<dbReference type="FunFam" id="1.10.420.10:FF:000001">
    <property type="entry name" value="Peroxidase"/>
    <property type="match status" value="1"/>
</dbReference>
<feature type="binding site" evidence="20">
    <location>
        <position position="486"/>
    </location>
    <ligand>
        <name>Ca(2+)</name>
        <dbReference type="ChEBI" id="CHEBI:29108"/>
        <label>1</label>
    </ligand>
</feature>
<evidence type="ECO:0000256" key="22">
    <source>
        <dbReference type="PIRSR" id="PIRSR600823-5"/>
    </source>
</evidence>
<feature type="binding site" evidence="19">
    <location>
        <position position="561"/>
    </location>
    <ligand>
        <name>substrate</name>
    </ligand>
</feature>
<evidence type="ECO:0000256" key="10">
    <source>
        <dbReference type="ARBA" id="ARBA00022729"/>
    </source>
</evidence>
<keyword evidence="16" id="KW-0325">Glycoprotein</keyword>
<dbReference type="SUPFAM" id="SSF48113">
    <property type="entry name" value="Heme-dependent peroxidases"/>
    <property type="match status" value="1"/>
</dbReference>
<feature type="binding site" evidence="20">
    <location>
        <position position="592"/>
    </location>
    <ligand>
        <name>Ca(2+)</name>
        <dbReference type="ChEBI" id="CHEBI:29108"/>
        <label>2</label>
    </ligand>
</feature>
<evidence type="ECO:0000256" key="4">
    <source>
        <dbReference type="ARBA" id="ARBA00006873"/>
    </source>
</evidence>
<comment type="similarity">
    <text evidence="4">Belongs to the peroxidase family. Ascorbate peroxidase subfamily.</text>
</comment>